<keyword evidence="2" id="KW-1185">Reference proteome</keyword>
<sequence length="101" mass="10852">MECEERPKHDLKLKGVITTVNVEGPGPFKICMESCRSKICAVQEHRTLSQHLPALQSHVRDLGYHGFFGGAVQTEADGKSGGVVIVAVYLISGQGMSAANE</sequence>
<dbReference type="EMBL" id="CAUYUJ010009692">
    <property type="protein sequence ID" value="CAK0827459.1"/>
    <property type="molecule type" value="Genomic_DNA"/>
</dbReference>
<gene>
    <name evidence="1" type="ORF">PCOR1329_LOCUS26989</name>
</gene>
<evidence type="ECO:0000313" key="2">
    <source>
        <dbReference type="Proteomes" id="UP001189429"/>
    </source>
</evidence>
<dbReference type="Proteomes" id="UP001189429">
    <property type="component" value="Unassembled WGS sequence"/>
</dbReference>
<feature type="non-terminal residue" evidence="1">
    <location>
        <position position="101"/>
    </location>
</feature>
<name>A0ABN9S6I2_9DINO</name>
<protein>
    <submittedName>
        <fullName evidence="1">Uncharacterized protein</fullName>
    </submittedName>
</protein>
<comment type="caution">
    <text evidence="1">The sequence shown here is derived from an EMBL/GenBank/DDBJ whole genome shotgun (WGS) entry which is preliminary data.</text>
</comment>
<accession>A0ABN9S6I2</accession>
<evidence type="ECO:0000313" key="1">
    <source>
        <dbReference type="EMBL" id="CAK0827459.1"/>
    </source>
</evidence>
<proteinExistence type="predicted"/>
<reference evidence="1" key="1">
    <citation type="submission" date="2023-10" db="EMBL/GenBank/DDBJ databases">
        <authorList>
            <person name="Chen Y."/>
            <person name="Shah S."/>
            <person name="Dougan E. K."/>
            <person name="Thang M."/>
            <person name="Chan C."/>
        </authorList>
    </citation>
    <scope>NUCLEOTIDE SEQUENCE [LARGE SCALE GENOMIC DNA]</scope>
</reference>
<organism evidence="1 2">
    <name type="scientific">Prorocentrum cordatum</name>
    <dbReference type="NCBI Taxonomy" id="2364126"/>
    <lineage>
        <taxon>Eukaryota</taxon>
        <taxon>Sar</taxon>
        <taxon>Alveolata</taxon>
        <taxon>Dinophyceae</taxon>
        <taxon>Prorocentrales</taxon>
        <taxon>Prorocentraceae</taxon>
        <taxon>Prorocentrum</taxon>
    </lineage>
</organism>